<dbReference type="EMBL" id="MFBT01000021">
    <property type="protein sequence ID" value="OGD99234.1"/>
    <property type="molecule type" value="Genomic_DNA"/>
</dbReference>
<evidence type="ECO:0000259" key="3">
    <source>
        <dbReference type="Pfam" id="PF13439"/>
    </source>
</evidence>
<evidence type="ECO:0000259" key="2">
    <source>
        <dbReference type="Pfam" id="PF00534"/>
    </source>
</evidence>
<dbReference type="AlphaFoldDB" id="A0A1F5H5A9"/>
<dbReference type="Gene3D" id="3.40.50.2000">
    <property type="entry name" value="Glycogen Phosphorylase B"/>
    <property type="match status" value="4"/>
</dbReference>
<dbReference type="Pfam" id="PF13439">
    <property type="entry name" value="Glyco_transf_4"/>
    <property type="match status" value="1"/>
</dbReference>
<reference evidence="4 5" key="1">
    <citation type="journal article" date="2016" name="Nat. Commun.">
        <title>Thousands of microbial genomes shed light on interconnected biogeochemical processes in an aquifer system.</title>
        <authorList>
            <person name="Anantharaman K."/>
            <person name="Brown C.T."/>
            <person name="Hug L.A."/>
            <person name="Sharon I."/>
            <person name="Castelle C.J."/>
            <person name="Probst A.J."/>
            <person name="Thomas B.C."/>
            <person name="Singh A."/>
            <person name="Wilkins M.J."/>
            <person name="Karaoz U."/>
            <person name="Brodie E.L."/>
            <person name="Williams K.H."/>
            <person name="Hubbard S.S."/>
            <person name="Banfield J.F."/>
        </authorList>
    </citation>
    <scope>NUCLEOTIDE SEQUENCE [LARGE SCALE GENOMIC DNA]</scope>
</reference>
<dbReference type="GO" id="GO:0016757">
    <property type="term" value="F:glycosyltransferase activity"/>
    <property type="evidence" value="ECO:0007669"/>
    <property type="project" value="InterPro"/>
</dbReference>
<dbReference type="InterPro" id="IPR028098">
    <property type="entry name" value="Glyco_trans_4-like_N"/>
</dbReference>
<evidence type="ECO:0000256" key="1">
    <source>
        <dbReference type="ARBA" id="ARBA00022679"/>
    </source>
</evidence>
<dbReference type="SUPFAM" id="SSF53756">
    <property type="entry name" value="UDP-Glycosyltransferase/glycogen phosphorylase"/>
    <property type="match status" value="2"/>
</dbReference>
<name>A0A1F5H5A9_9BACT</name>
<protein>
    <recommendedName>
        <fullName evidence="6">Glycosyl transferase family 1 domain-containing protein</fullName>
    </recommendedName>
</protein>
<proteinExistence type="predicted"/>
<dbReference type="Proteomes" id="UP000177039">
    <property type="component" value="Unassembled WGS sequence"/>
</dbReference>
<evidence type="ECO:0008006" key="6">
    <source>
        <dbReference type="Google" id="ProtNLM"/>
    </source>
</evidence>
<dbReference type="InterPro" id="IPR001296">
    <property type="entry name" value="Glyco_trans_1"/>
</dbReference>
<sequence>MNKPKIAIFIDQLVLGGVQKDATEEVRMLRKLGFDAQLIALMRQGFKPEFKRIVKDISYEFLSDRYPKLLGRSFKFPIFSFFSTLHLLSPFLAPFFVKKGEWDIIVGHGTTTCLTTLSLKKTRSIPYVAVIHDPMEYILKQVYKETLLKAFFGILSPLLFVIEKAIIGNARSVMVVSRIHAPFIKKTYQIEPTILTAGANPLKKLPSRRQNFLLSVSRWEIGKNPLLLLKILENTPNTSLKIAGSWTRNEDLLWFKKQIKKLNLQKRVKIISPVSDKELSRLYSQALAWVHPNFEAFGVGGLEAAAHGCPIIIPKGSGVTEIFEDQKDGIFPKKATLSDFLPAVKTLLANPTKATQMGKSAYNKAKNHSWKNHTKKLISIINESHLLLQKTIIALETGHSSESYLAGGDKLLEKMAYYFKDSLKIKVIVPAIGTKHWEESKLKNVELLILKRTIFDNNPSPTWVFFAYLARIWYSFWKLRRAKNVGILYSSTNVLPDVAPAFFFKLTHPKTIWVARVHHLITSPQKRPGRLMVNLVSYGMQFISRLMIKSQSDLTIALNNQLAKTLTKQGFQKDRITVLGAGIDYQKIEKVKVGKNKKYDAIFVGRIHPSKGIYDLVEIWKIVASQRPEAHAIIVGEGAPQEKAKLISKIKKAGISNNLKIAGYLSDKKLIASLKSSMIFVFCDHEAGWGLAIGEAMAAGLPVVGYNLDIFGDVYKQGYNLVPLGDTKHFAKKVIHLLDNQNDYLKLKRDALSQARRLSWQQTSLKFQQIVTKLI</sequence>
<dbReference type="PANTHER" id="PTHR46401:SF2">
    <property type="entry name" value="GLYCOSYLTRANSFERASE WBBK-RELATED"/>
    <property type="match status" value="1"/>
</dbReference>
<comment type="caution">
    <text evidence="4">The sequence shown here is derived from an EMBL/GenBank/DDBJ whole genome shotgun (WGS) entry which is preliminary data.</text>
</comment>
<feature type="domain" description="Glycosyl transferase family 1" evidence="2">
    <location>
        <begin position="589"/>
        <end position="751"/>
    </location>
</feature>
<evidence type="ECO:0000313" key="5">
    <source>
        <dbReference type="Proteomes" id="UP000177039"/>
    </source>
</evidence>
<evidence type="ECO:0000313" key="4">
    <source>
        <dbReference type="EMBL" id="OGD99234.1"/>
    </source>
</evidence>
<keyword evidence="1" id="KW-0808">Transferase</keyword>
<organism evidence="4 5">
    <name type="scientific">Candidatus Curtissbacteria bacterium RIFCSPLOWO2_01_FULL_42_50</name>
    <dbReference type="NCBI Taxonomy" id="1797730"/>
    <lineage>
        <taxon>Bacteria</taxon>
        <taxon>Candidatus Curtissiibacteriota</taxon>
    </lineage>
</organism>
<dbReference type="GO" id="GO:0009103">
    <property type="term" value="P:lipopolysaccharide biosynthetic process"/>
    <property type="evidence" value="ECO:0007669"/>
    <property type="project" value="TreeGrafter"/>
</dbReference>
<feature type="domain" description="Glycosyltransferase subfamily 4-like N-terminal" evidence="3">
    <location>
        <begin position="16"/>
        <end position="192"/>
    </location>
</feature>
<accession>A0A1F5H5A9</accession>
<gene>
    <name evidence="4" type="ORF">A3B54_01540</name>
</gene>
<dbReference type="Pfam" id="PF00534">
    <property type="entry name" value="Glycos_transf_1"/>
    <property type="match status" value="2"/>
</dbReference>
<dbReference type="CDD" id="cd03801">
    <property type="entry name" value="GT4_PimA-like"/>
    <property type="match status" value="2"/>
</dbReference>
<feature type="domain" description="Glycosyl transferase family 1" evidence="2">
    <location>
        <begin position="208"/>
        <end position="363"/>
    </location>
</feature>
<dbReference type="PANTHER" id="PTHR46401">
    <property type="entry name" value="GLYCOSYLTRANSFERASE WBBK-RELATED"/>
    <property type="match status" value="1"/>
</dbReference>